<feature type="region of interest" description="Disordered" evidence="1">
    <location>
        <begin position="77"/>
        <end position="99"/>
    </location>
</feature>
<feature type="region of interest" description="Disordered" evidence="1">
    <location>
        <begin position="155"/>
        <end position="181"/>
    </location>
</feature>
<organism evidence="2 3">
    <name type="scientific">Cronartium quercuum f. sp. fusiforme G11</name>
    <dbReference type="NCBI Taxonomy" id="708437"/>
    <lineage>
        <taxon>Eukaryota</taxon>
        <taxon>Fungi</taxon>
        <taxon>Dikarya</taxon>
        <taxon>Basidiomycota</taxon>
        <taxon>Pucciniomycotina</taxon>
        <taxon>Pucciniomycetes</taxon>
        <taxon>Pucciniales</taxon>
        <taxon>Coleosporiaceae</taxon>
        <taxon>Cronartium</taxon>
    </lineage>
</organism>
<dbReference type="EMBL" id="MU167394">
    <property type="protein sequence ID" value="KAG0141255.1"/>
    <property type="molecule type" value="Genomic_DNA"/>
</dbReference>
<gene>
    <name evidence="2" type="ORF">CROQUDRAFT_110587</name>
</gene>
<keyword evidence="3" id="KW-1185">Reference proteome</keyword>
<feature type="compositionally biased region" description="Low complexity" evidence="1">
    <location>
        <begin position="77"/>
        <end position="90"/>
    </location>
</feature>
<feature type="region of interest" description="Disordered" evidence="1">
    <location>
        <begin position="228"/>
        <end position="260"/>
    </location>
</feature>
<dbReference type="AlphaFoldDB" id="A0A9P6N7G2"/>
<dbReference type="Proteomes" id="UP000886653">
    <property type="component" value="Unassembled WGS sequence"/>
</dbReference>
<name>A0A9P6N7G2_9BASI</name>
<evidence type="ECO:0000256" key="1">
    <source>
        <dbReference type="SAM" id="MobiDB-lite"/>
    </source>
</evidence>
<feature type="compositionally biased region" description="Low complexity" evidence="1">
    <location>
        <begin position="228"/>
        <end position="252"/>
    </location>
</feature>
<reference evidence="2" key="1">
    <citation type="submission" date="2013-11" db="EMBL/GenBank/DDBJ databases">
        <title>Genome sequence of the fusiform rust pathogen reveals effectors for host alternation and coevolution with pine.</title>
        <authorList>
            <consortium name="DOE Joint Genome Institute"/>
            <person name="Smith K."/>
            <person name="Pendleton A."/>
            <person name="Kubisiak T."/>
            <person name="Anderson C."/>
            <person name="Salamov A."/>
            <person name="Aerts A."/>
            <person name="Riley R."/>
            <person name="Clum A."/>
            <person name="Lindquist E."/>
            <person name="Ence D."/>
            <person name="Campbell M."/>
            <person name="Kronenberg Z."/>
            <person name="Feau N."/>
            <person name="Dhillon B."/>
            <person name="Hamelin R."/>
            <person name="Burleigh J."/>
            <person name="Smith J."/>
            <person name="Yandell M."/>
            <person name="Nelson C."/>
            <person name="Grigoriev I."/>
            <person name="Davis J."/>
        </authorList>
    </citation>
    <scope>NUCLEOTIDE SEQUENCE</scope>
    <source>
        <strain evidence="2">G11</strain>
    </source>
</reference>
<sequence>MAILDITLRLGSTTQTESSSNKKESAQPNNGLAEQVLSCKSFTYLRQTSAVPSLTNRDPIVLSSSLPSPVFLVQSGLTVSSHPQPQSSSPTDKATGCCSPTEDELTIAFEDDNSLYYDCETSLTVSSSFMMDEQNLESIESQQTSGPLIERLESGREEAKKHSRTPHLTALRDQTQDHPPSYSRIQLTQSLNNICFDIRLEDSFEKSKEIVAIPRCELLKLDMQSLNCSQNSSSSERTFNSSSKSSKGKIQSETSTSLVDDHTRSTGCLDFDHLKKLDIPDNDSTVPGENFKKKIDLLKIQSNSKFLVKLSSIELDQVPKSIKNISKTPSWTVLKPLGPTTSVTFATASALLS</sequence>
<evidence type="ECO:0000313" key="3">
    <source>
        <dbReference type="Proteomes" id="UP000886653"/>
    </source>
</evidence>
<proteinExistence type="predicted"/>
<evidence type="ECO:0000313" key="2">
    <source>
        <dbReference type="EMBL" id="KAG0141255.1"/>
    </source>
</evidence>
<comment type="caution">
    <text evidence="2">The sequence shown here is derived from an EMBL/GenBank/DDBJ whole genome shotgun (WGS) entry which is preliminary data.</text>
</comment>
<protein>
    <submittedName>
        <fullName evidence="2">Uncharacterized protein</fullName>
    </submittedName>
</protein>
<accession>A0A9P6N7G2</accession>